<keyword evidence="2" id="KW-0813">Transport</keyword>
<dbReference type="InterPro" id="IPR044911">
    <property type="entry name" value="V-type_ATPase_csu/dsu_dom_3"/>
</dbReference>
<evidence type="ECO:0000256" key="3">
    <source>
        <dbReference type="ARBA" id="ARBA00023065"/>
    </source>
</evidence>
<sequence length="341" mass="38665">MPAELVGIAPVVYYYRGKSLDREKLLSFLTAETPEEMRNALKGTWLENLPVESMKPEEIEKEAYRAYLAILNKLRGYVASTNLKEMIEVLKDSIRARDVLTLIRARIADRDINEIKDFLVFPNDPLIETLMLILKDRSLEGLSQGLKGFRMAKDIEQALELYRSTHDETVFTLALDVAMLKAVMRLYTRAGKAINVGTDRIECMKLLCPRIDTLAYVIAARLVLKGKSAPIEIPACNEDVVRQILQARPEDIVPILRRTEYGKDLPDNVYDALSKLLVIGRRFQRRRVEAAFAGYPFRMATLLALMLLYRLDAEDVSTVVAGKAAGLDISKISEMLSYEYV</sequence>
<comment type="similarity">
    <text evidence="1">Belongs to the V-ATPase V0D/AC39 subunit family.</text>
</comment>
<evidence type="ECO:0000313" key="4">
    <source>
        <dbReference type="EMBL" id="UXD21997.1"/>
    </source>
</evidence>
<gene>
    <name evidence="4" type="ORF">IPA_00670</name>
</gene>
<dbReference type="SUPFAM" id="SSF103486">
    <property type="entry name" value="V-type ATP synthase subunit C"/>
    <property type="match status" value="2"/>
</dbReference>
<dbReference type="InterPro" id="IPR002843">
    <property type="entry name" value="ATPase_V0-cplx_csu/dsu"/>
</dbReference>
<dbReference type="PANTHER" id="PTHR38682">
    <property type="entry name" value="V-TYPE ATP SYNTHASE SUBUNIT C"/>
    <property type="match status" value="1"/>
</dbReference>
<protein>
    <recommendedName>
        <fullName evidence="6">V-type ATP synthase subunit C</fullName>
    </recommendedName>
</protein>
<dbReference type="AlphaFoldDB" id="A0A977KAC8"/>
<dbReference type="Gene3D" id="1.20.1690.10">
    <property type="entry name" value="V-type ATP synthase subunit C domain"/>
    <property type="match status" value="1"/>
</dbReference>
<reference evidence="4" key="1">
    <citation type="submission" date="2013-11" db="EMBL/GenBank/DDBJ databases">
        <title>Comparative genomics of Ignicoccus.</title>
        <authorList>
            <person name="Podar M."/>
        </authorList>
    </citation>
    <scope>NUCLEOTIDE SEQUENCE</scope>
    <source>
        <strain evidence="4">DSM 13166</strain>
    </source>
</reference>
<name>A0A977KAC8_9CREN</name>
<dbReference type="KEGG" id="ipc:IPA_00670"/>
<accession>A0A977KAC8</accession>
<evidence type="ECO:0000313" key="5">
    <source>
        <dbReference type="Proteomes" id="UP001063698"/>
    </source>
</evidence>
<dbReference type="InterPro" id="IPR036079">
    <property type="entry name" value="ATPase_csu/dsu_sf"/>
</dbReference>
<evidence type="ECO:0000256" key="1">
    <source>
        <dbReference type="ARBA" id="ARBA00006709"/>
    </source>
</evidence>
<dbReference type="GO" id="GO:0046961">
    <property type="term" value="F:proton-transporting ATPase activity, rotational mechanism"/>
    <property type="evidence" value="ECO:0007669"/>
    <property type="project" value="InterPro"/>
</dbReference>
<keyword evidence="3" id="KW-0406">Ion transport</keyword>
<evidence type="ECO:0008006" key="6">
    <source>
        <dbReference type="Google" id="ProtNLM"/>
    </source>
</evidence>
<dbReference type="Gene3D" id="1.10.132.50">
    <property type="entry name" value="ATP synthase (C/AC39) subunit, domain 3"/>
    <property type="match status" value="1"/>
</dbReference>
<dbReference type="EMBL" id="CP006868">
    <property type="protein sequence ID" value="UXD21997.1"/>
    <property type="molecule type" value="Genomic_DNA"/>
</dbReference>
<evidence type="ECO:0000256" key="2">
    <source>
        <dbReference type="ARBA" id="ARBA00022448"/>
    </source>
</evidence>
<dbReference type="Proteomes" id="UP001063698">
    <property type="component" value="Chromosome"/>
</dbReference>
<keyword evidence="5" id="KW-1185">Reference proteome</keyword>
<dbReference type="InterPro" id="IPR050873">
    <property type="entry name" value="V-ATPase_V0D/AC39_subunit"/>
</dbReference>
<dbReference type="InterPro" id="IPR035067">
    <property type="entry name" value="V-type_ATPase_csu/dsu"/>
</dbReference>
<dbReference type="Pfam" id="PF01992">
    <property type="entry name" value="vATP-synt_AC39"/>
    <property type="match status" value="1"/>
</dbReference>
<organism evidence="4 5">
    <name type="scientific">Ignicoccus pacificus DSM 13166</name>
    <dbReference type="NCBI Taxonomy" id="940294"/>
    <lineage>
        <taxon>Archaea</taxon>
        <taxon>Thermoproteota</taxon>
        <taxon>Thermoprotei</taxon>
        <taxon>Desulfurococcales</taxon>
        <taxon>Desulfurococcaceae</taxon>
        <taxon>Ignicoccus</taxon>
    </lineage>
</organism>
<dbReference type="PANTHER" id="PTHR38682:SF1">
    <property type="entry name" value="V-TYPE ATP SYNTHASE SUBUNIT C"/>
    <property type="match status" value="1"/>
</dbReference>
<proteinExistence type="inferred from homology"/>